<dbReference type="PANTHER" id="PTHR42850:SF4">
    <property type="entry name" value="ZINC-DEPENDENT ENDOPOLYPHOSPHATASE"/>
    <property type="match status" value="1"/>
</dbReference>
<dbReference type="Pfam" id="PF00149">
    <property type="entry name" value="Metallophos"/>
    <property type="match status" value="1"/>
</dbReference>
<dbReference type="GO" id="GO:0110154">
    <property type="term" value="P:RNA decapping"/>
    <property type="evidence" value="ECO:0007669"/>
    <property type="project" value="TreeGrafter"/>
</dbReference>
<evidence type="ECO:0000313" key="2">
    <source>
        <dbReference type="EMBL" id="MBB5033315.1"/>
    </source>
</evidence>
<dbReference type="EC" id="3.1.3.16" evidence="2"/>
<protein>
    <submittedName>
        <fullName evidence="2">Serine/threonine protein phosphatase 1</fullName>
        <ecNumber evidence="2">3.1.3.16</ecNumber>
    </submittedName>
</protein>
<dbReference type="InterPro" id="IPR004843">
    <property type="entry name" value="Calcineurin-like_PHP"/>
</dbReference>
<gene>
    <name evidence="2" type="ORF">HNQ65_002898</name>
</gene>
<dbReference type="InterPro" id="IPR029052">
    <property type="entry name" value="Metallo-depent_PP-like"/>
</dbReference>
<dbReference type="PROSITE" id="PS00125">
    <property type="entry name" value="SER_THR_PHOSPHATASE"/>
    <property type="match status" value="1"/>
</dbReference>
<dbReference type="EMBL" id="JACHIG010000005">
    <property type="protein sequence ID" value="MBB5033315.1"/>
    <property type="molecule type" value="Genomic_DNA"/>
</dbReference>
<dbReference type="Gene3D" id="3.60.21.10">
    <property type="match status" value="1"/>
</dbReference>
<dbReference type="InterPro" id="IPR006186">
    <property type="entry name" value="Ser/Thr-sp_prot-phosphatase"/>
</dbReference>
<comment type="caution">
    <text evidence="2">The sequence shown here is derived from an EMBL/GenBank/DDBJ whole genome shotgun (WGS) entry which is preliminary data.</text>
</comment>
<reference evidence="2 3" key="1">
    <citation type="submission" date="2020-08" db="EMBL/GenBank/DDBJ databases">
        <title>Genomic Encyclopedia of Type Strains, Phase IV (KMG-IV): sequencing the most valuable type-strain genomes for metagenomic binning, comparative biology and taxonomic classification.</title>
        <authorList>
            <person name="Goeker M."/>
        </authorList>
    </citation>
    <scope>NUCLEOTIDE SEQUENCE [LARGE SCALE GENOMIC DNA]</scope>
    <source>
        <strain evidence="2 3">DSM 12252</strain>
    </source>
</reference>
<proteinExistence type="predicted"/>
<keyword evidence="3" id="KW-1185">Reference proteome</keyword>
<dbReference type="PANTHER" id="PTHR42850">
    <property type="entry name" value="METALLOPHOSPHOESTERASE"/>
    <property type="match status" value="1"/>
</dbReference>
<name>A0A7W7YCG6_9BACT</name>
<dbReference type="InterPro" id="IPR050126">
    <property type="entry name" value="Ap4A_hydrolase"/>
</dbReference>
<dbReference type="SUPFAM" id="SSF56300">
    <property type="entry name" value="Metallo-dependent phosphatases"/>
    <property type="match status" value="1"/>
</dbReference>
<dbReference type="Proteomes" id="UP000590740">
    <property type="component" value="Unassembled WGS sequence"/>
</dbReference>
<dbReference type="AlphaFoldDB" id="A0A7W7YCG6"/>
<sequence length="224" mass="25120">MRLFAIGDIHGCADALRRLDQELKFDASDTVVTLGDYVNRGPATHAVIEHLLELRNRCRLVTLRGNHEVMMLRARDDSSFLSKWLTYGGTETLDSYAATTFADIPDVHWNFLESTALYHEEANDFFVHANVVPELPMAEQSEKTLLWAHFSAKHPHVSGRRMICGHSAQKSGRPLNCGHAVCIDTYAYGGGWLTCLDVEANVCWQASRDGEFRQEPLAEPECGE</sequence>
<evidence type="ECO:0000313" key="3">
    <source>
        <dbReference type="Proteomes" id="UP000590740"/>
    </source>
</evidence>
<dbReference type="GO" id="GO:0008803">
    <property type="term" value="F:bis(5'-nucleosyl)-tetraphosphatase (symmetrical) activity"/>
    <property type="evidence" value="ECO:0007669"/>
    <property type="project" value="TreeGrafter"/>
</dbReference>
<dbReference type="CDD" id="cd00144">
    <property type="entry name" value="MPP_PPP_family"/>
    <property type="match status" value="1"/>
</dbReference>
<feature type="domain" description="Serine/threonine specific protein phosphatases" evidence="1">
    <location>
        <begin position="63"/>
        <end position="68"/>
    </location>
</feature>
<dbReference type="RefSeq" id="WP_184340224.1">
    <property type="nucleotide sequence ID" value="NZ_JACHIG010000005.1"/>
</dbReference>
<evidence type="ECO:0000259" key="1">
    <source>
        <dbReference type="PROSITE" id="PS00125"/>
    </source>
</evidence>
<keyword evidence="2" id="KW-0378">Hydrolase</keyword>
<dbReference type="GO" id="GO:0004722">
    <property type="term" value="F:protein serine/threonine phosphatase activity"/>
    <property type="evidence" value="ECO:0007669"/>
    <property type="project" value="UniProtKB-EC"/>
</dbReference>
<accession>A0A7W7YCG6</accession>
<organism evidence="2 3">
    <name type="scientific">Prosthecobacter vanneervenii</name>
    <dbReference type="NCBI Taxonomy" id="48466"/>
    <lineage>
        <taxon>Bacteria</taxon>
        <taxon>Pseudomonadati</taxon>
        <taxon>Verrucomicrobiota</taxon>
        <taxon>Verrucomicrobiia</taxon>
        <taxon>Verrucomicrobiales</taxon>
        <taxon>Verrucomicrobiaceae</taxon>
        <taxon>Prosthecobacter</taxon>
    </lineage>
</organism>
<dbReference type="GO" id="GO:0005737">
    <property type="term" value="C:cytoplasm"/>
    <property type="evidence" value="ECO:0007669"/>
    <property type="project" value="TreeGrafter"/>
</dbReference>